<dbReference type="Pfam" id="PF10109">
    <property type="entry name" value="Phage_TAC_7"/>
    <property type="match status" value="1"/>
</dbReference>
<protein>
    <submittedName>
        <fullName evidence="1">Phage tail assembly protein</fullName>
    </submittedName>
</protein>
<dbReference type="InterPro" id="IPR019289">
    <property type="entry name" value="Phage_tail_E/E"/>
</dbReference>
<organism evidence="1 2">
    <name type="scientific">Pandoraea commovens</name>
    <dbReference type="NCBI Taxonomy" id="2508289"/>
    <lineage>
        <taxon>Bacteria</taxon>
        <taxon>Pseudomonadati</taxon>
        <taxon>Pseudomonadota</taxon>
        <taxon>Betaproteobacteria</taxon>
        <taxon>Burkholderiales</taxon>
        <taxon>Burkholderiaceae</taxon>
        <taxon>Pandoraea</taxon>
    </lineage>
</organism>
<accession>A0ABY5QI73</accession>
<evidence type="ECO:0000313" key="2">
    <source>
        <dbReference type="Proteomes" id="UP001058980"/>
    </source>
</evidence>
<evidence type="ECO:0000313" key="1">
    <source>
        <dbReference type="EMBL" id="UVA80506.1"/>
    </source>
</evidence>
<reference evidence="1" key="1">
    <citation type="submission" date="2022-08" db="EMBL/GenBank/DDBJ databases">
        <title>Multi-unit outbreak of Pandoraea commovens among non-cystic fibrosis intensive care patients from 2019 to 2021 in Berlin, Germany.</title>
        <authorList>
            <person name="Menzel P."/>
        </authorList>
    </citation>
    <scope>NUCLEOTIDE SEQUENCE</scope>
    <source>
        <strain evidence="1">LB-19-202-79</strain>
    </source>
</reference>
<proteinExistence type="predicted"/>
<dbReference type="Proteomes" id="UP001058980">
    <property type="component" value="Chromosome"/>
</dbReference>
<name>A0ABY5QI73_9BURK</name>
<dbReference type="RefSeq" id="WP_257959438.1">
    <property type="nucleotide sequence ID" value="NZ_CP102780.1"/>
</dbReference>
<gene>
    <name evidence="1" type="ORF">NTU39_05650</name>
</gene>
<keyword evidence="2" id="KW-1185">Reference proteome</keyword>
<dbReference type="EMBL" id="CP102780">
    <property type="protein sequence ID" value="UVA80506.1"/>
    <property type="molecule type" value="Genomic_DNA"/>
</dbReference>
<sequence>MRETITLDTPIQSGRSEITTFQIRKPGSGELRGINLSDLAQMNVDTLIKVLPRITAPALAEHEVALLDPADLLQCGLAVSGFLLPKASKPEASPSTSKKPSQTSQ</sequence>